<organism evidence="2 3">
    <name type="scientific">Dacryopinax primogenitus (strain DJM 731)</name>
    <name type="common">Brown rot fungus</name>
    <dbReference type="NCBI Taxonomy" id="1858805"/>
    <lineage>
        <taxon>Eukaryota</taxon>
        <taxon>Fungi</taxon>
        <taxon>Dikarya</taxon>
        <taxon>Basidiomycota</taxon>
        <taxon>Agaricomycotina</taxon>
        <taxon>Dacrymycetes</taxon>
        <taxon>Dacrymycetales</taxon>
        <taxon>Dacrymycetaceae</taxon>
        <taxon>Dacryopinax</taxon>
    </lineage>
</organism>
<proteinExistence type="predicted"/>
<evidence type="ECO:0000256" key="1">
    <source>
        <dbReference type="SAM" id="MobiDB-lite"/>
    </source>
</evidence>
<dbReference type="RefSeq" id="XP_040630407.1">
    <property type="nucleotide sequence ID" value="XM_040772220.1"/>
</dbReference>
<sequence length="111" mass="12328">MVSELVSSKHLTLYPHWGDDATGSRSERGQKRKASYSEPNVHFARKIKSSFSLNHVPPQAHTCCVYGVMYASNSGAKLPAKCLQPFCWRPQHTAQPVQLKLPAPSFSSSTR</sequence>
<feature type="region of interest" description="Disordered" evidence="1">
    <location>
        <begin position="14"/>
        <end position="39"/>
    </location>
</feature>
<evidence type="ECO:0000313" key="2">
    <source>
        <dbReference type="EMBL" id="EJU03513.1"/>
    </source>
</evidence>
<evidence type="ECO:0000313" key="3">
    <source>
        <dbReference type="Proteomes" id="UP000030653"/>
    </source>
</evidence>
<dbReference type="AlphaFoldDB" id="M5GER6"/>
<keyword evidence="3" id="KW-1185">Reference proteome</keyword>
<reference evidence="2 3" key="1">
    <citation type="journal article" date="2012" name="Science">
        <title>The Paleozoic origin of enzymatic lignin decomposition reconstructed from 31 fungal genomes.</title>
        <authorList>
            <person name="Floudas D."/>
            <person name="Binder M."/>
            <person name="Riley R."/>
            <person name="Barry K."/>
            <person name="Blanchette R.A."/>
            <person name="Henrissat B."/>
            <person name="Martinez A.T."/>
            <person name="Otillar R."/>
            <person name="Spatafora J.W."/>
            <person name="Yadav J.S."/>
            <person name="Aerts A."/>
            <person name="Benoit I."/>
            <person name="Boyd A."/>
            <person name="Carlson A."/>
            <person name="Copeland A."/>
            <person name="Coutinho P.M."/>
            <person name="de Vries R.P."/>
            <person name="Ferreira P."/>
            <person name="Findley K."/>
            <person name="Foster B."/>
            <person name="Gaskell J."/>
            <person name="Glotzer D."/>
            <person name="Gorecki P."/>
            <person name="Heitman J."/>
            <person name="Hesse C."/>
            <person name="Hori C."/>
            <person name="Igarashi K."/>
            <person name="Jurgens J.A."/>
            <person name="Kallen N."/>
            <person name="Kersten P."/>
            <person name="Kohler A."/>
            <person name="Kuees U."/>
            <person name="Kumar T.K.A."/>
            <person name="Kuo A."/>
            <person name="LaButti K."/>
            <person name="Larrondo L.F."/>
            <person name="Lindquist E."/>
            <person name="Ling A."/>
            <person name="Lombard V."/>
            <person name="Lucas S."/>
            <person name="Lundell T."/>
            <person name="Martin R."/>
            <person name="McLaughlin D.J."/>
            <person name="Morgenstern I."/>
            <person name="Morin E."/>
            <person name="Murat C."/>
            <person name="Nagy L.G."/>
            <person name="Nolan M."/>
            <person name="Ohm R.A."/>
            <person name="Patyshakuliyeva A."/>
            <person name="Rokas A."/>
            <person name="Ruiz-Duenas F.J."/>
            <person name="Sabat G."/>
            <person name="Salamov A."/>
            <person name="Samejima M."/>
            <person name="Schmutz J."/>
            <person name="Slot J.C."/>
            <person name="St John F."/>
            <person name="Stenlid J."/>
            <person name="Sun H."/>
            <person name="Sun S."/>
            <person name="Syed K."/>
            <person name="Tsang A."/>
            <person name="Wiebenga A."/>
            <person name="Young D."/>
            <person name="Pisabarro A."/>
            <person name="Eastwood D.C."/>
            <person name="Martin F."/>
            <person name="Cullen D."/>
            <person name="Grigoriev I.V."/>
            <person name="Hibbett D.S."/>
        </authorList>
    </citation>
    <scope>NUCLEOTIDE SEQUENCE [LARGE SCALE GENOMIC DNA]</scope>
    <source>
        <strain evidence="2 3">DJM-731 SS1</strain>
    </source>
</reference>
<name>M5GER6_DACPD</name>
<dbReference type="Proteomes" id="UP000030653">
    <property type="component" value="Unassembled WGS sequence"/>
</dbReference>
<gene>
    <name evidence="2" type="ORF">DACRYDRAFT_21077</name>
</gene>
<protein>
    <submittedName>
        <fullName evidence="2">Uncharacterized protein</fullName>
    </submittedName>
</protein>
<dbReference type="EMBL" id="JH795859">
    <property type="protein sequence ID" value="EJU03513.1"/>
    <property type="molecule type" value="Genomic_DNA"/>
</dbReference>
<accession>M5GER6</accession>
<dbReference type="HOGENOM" id="CLU_2158265_0_0_1"/>
<dbReference type="GeneID" id="63687282"/>